<comment type="caution">
    <text evidence="2">The sequence shown here is derived from an EMBL/GenBank/DDBJ whole genome shotgun (WGS) entry which is preliminary data.</text>
</comment>
<reference evidence="2" key="1">
    <citation type="journal article" date="2019" name="bioRxiv">
        <title>The Genome of the Zebra Mussel, Dreissena polymorpha: A Resource for Invasive Species Research.</title>
        <authorList>
            <person name="McCartney M.A."/>
            <person name="Auch B."/>
            <person name="Kono T."/>
            <person name="Mallez S."/>
            <person name="Zhang Y."/>
            <person name="Obille A."/>
            <person name="Becker A."/>
            <person name="Abrahante J.E."/>
            <person name="Garbe J."/>
            <person name="Badalamenti J.P."/>
            <person name="Herman A."/>
            <person name="Mangelson H."/>
            <person name="Liachko I."/>
            <person name="Sullivan S."/>
            <person name="Sone E.D."/>
            <person name="Koren S."/>
            <person name="Silverstein K.A.T."/>
            <person name="Beckman K.B."/>
            <person name="Gohl D.M."/>
        </authorList>
    </citation>
    <scope>NUCLEOTIDE SEQUENCE</scope>
    <source>
        <strain evidence="2">Duluth1</strain>
        <tissue evidence="2">Whole animal</tissue>
    </source>
</reference>
<dbReference type="Proteomes" id="UP000828390">
    <property type="component" value="Unassembled WGS sequence"/>
</dbReference>
<protein>
    <submittedName>
        <fullName evidence="2">Uncharacterized protein</fullName>
    </submittedName>
</protein>
<feature type="signal peptide" evidence="1">
    <location>
        <begin position="1"/>
        <end position="22"/>
    </location>
</feature>
<feature type="chain" id="PRO_5038605768" evidence="1">
    <location>
        <begin position="23"/>
        <end position="259"/>
    </location>
</feature>
<keyword evidence="1" id="KW-0732">Signal</keyword>
<evidence type="ECO:0000313" key="2">
    <source>
        <dbReference type="EMBL" id="KAH3733798.1"/>
    </source>
</evidence>
<reference evidence="2" key="2">
    <citation type="submission" date="2020-11" db="EMBL/GenBank/DDBJ databases">
        <authorList>
            <person name="McCartney M.A."/>
            <person name="Auch B."/>
            <person name="Kono T."/>
            <person name="Mallez S."/>
            <person name="Becker A."/>
            <person name="Gohl D.M."/>
            <person name="Silverstein K.A.T."/>
            <person name="Koren S."/>
            <person name="Bechman K.B."/>
            <person name="Herman A."/>
            <person name="Abrahante J.E."/>
            <person name="Garbe J."/>
        </authorList>
    </citation>
    <scope>NUCLEOTIDE SEQUENCE</scope>
    <source>
        <strain evidence="2">Duluth1</strain>
        <tissue evidence="2">Whole animal</tissue>
    </source>
</reference>
<sequence length="259" mass="29276">MFAADTTLVASLILSCASLALSTFASRCGMTRCTRDKGCMKNFIDCRCVPPEVAKALGDHLAFRNICTYSLYVLKIGEPRCCYRYKGKEKPFNTGVEGLPPDVILSPGNPSYDVNPPYNVIVSAREMGAPKLQRVLSSVGIPDVALDTEIENAWPEERRPWETGVRINRQTHELNDASESVSLVKKQSYMIQRREIMFRSDSRGVDDVVKMLAYLITLKNNKYDRKYMLPSDYVERKMATSGVLNTTTVYDMLYNLLKR</sequence>
<name>A0A9D4CUN3_DREPO</name>
<evidence type="ECO:0000256" key="1">
    <source>
        <dbReference type="SAM" id="SignalP"/>
    </source>
</evidence>
<dbReference type="EMBL" id="JAIWYP010000011">
    <property type="protein sequence ID" value="KAH3733798.1"/>
    <property type="molecule type" value="Genomic_DNA"/>
</dbReference>
<organism evidence="2 3">
    <name type="scientific">Dreissena polymorpha</name>
    <name type="common">Zebra mussel</name>
    <name type="synonym">Mytilus polymorpha</name>
    <dbReference type="NCBI Taxonomy" id="45954"/>
    <lineage>
        <taxon>Eukaryota</taxon>
        <taxon>Metazoa</taxon>
        <taxon>Spiralia</taxon>
        <taxon>Lophotrochozoa</taxon>
        <taxon>Mollusca</taxon>
        <taxon>Bivalvia</taxon>
        <taxon>Autobranchia</taxon>
        <taxon>Heteroconchia</taxon>
        <taxon>Euheterodonta</taxon>
        <taxon>Imparidentia</taxon>
        <taxon>Neoheterodontei</taxon>
        <taxon>Myida</taxon>
        <taxon>Dreissenoidea</taxon>
        <taxon>Dreissenidae</taxon>
        <taxon>Dreissena</taxon>
    </lineage>
</organism>
<gene>
    <name evidence="2" type="ORF">DPMN_040233</name>
</gene>
<evidence type="ECO:0000313" key="3">
    <source>
        <dbReference type="Proteomes" id="UP000828390"/>
    </source>
</evidence>
<keyword evidence="3" id="KW-1185">Reference proteome</keyword>
<accession>A0A9D4CUN3</accession>
<dbReference type="AlphaFoldDB" id="A0A9D4CUN3"/>
<proteinExistence type="predicted"/>